<dbReference type="GO" id="GO:0005886">
    <property type="term" value="C:plasma membrane"/>
    <property type="evidence" value="ECO:0007669"/>
    <property type="project" value="UniProtKB-SubCell"/>
</dbReference>
<accession>A0A238YED1</accession>
<dbReference type="Proteomes" id="UP000198305">
    <property type="component" value="Unassembled WGS sequence"/>
</dbReference>
<proteinExistence type="inferred from homology"/>
<keyword evidence="4" id="KW-0997">Cell inner membrane</keyword>
<dbReference type="PANTHER" id="PTHR30574">
    <property type="entry name" value="INNER MEMBRANE PROTEIN YEDE"/>
    <property type="match status" value="1"/>
</dbReference>
<evidence type="ECO:0000256" key="6">
    <source>
        <dbReference type="ARBA" id="ARBA00022989"/>
    </source>
</evidence>
<comment type="similarity">
    <text evidence="8">Belongs to the TsuA/YedE (TC 9.B.102) family.</text>
</comment>
<dbReference type="AlphaFoldDB" id="A0A238YED1"/>
<dbReference type="OrthoDB" id="9814020at2"/>
<dbReference type="Pfam" id="PF04143">
    <property type="entry name" value="Sulf_transp"/>
    <property type="match status" value="1"/>
</dbReference>
<evidence type="ECO:0000256" key="9">
    <source>
        <dbReference type="SAM" id="Phobius"/>
    </source>
</evidence>
<sequence length="141" mass="14602">MMIDWEHATPLASLAGGALIGLAALILVVANGKVAGISGIVAGSLRRTGRASTWRVAFLFGMLLAPVAYAVFWQLPEMEVTSEIPLLISAGLLVGFGTRLGNGCTSGHGVCGIARLSLRSIVATLIFMAAAMLTVWVRHGG</sequence>
<protein>
    <submittedName>
        <fullName evidence="10">Uncharacterized protein</fullName>
    </submittedName>
</protein>
<gene>
    <name evidence="10" type="ORF">SAMN05192560_0498</name>
</gene>
<keyword evidence="3" id="KW-1003">Cell membrane</keyword>
<reference evidence="11" key="1">
    <citation type="submission" date="2017-06" db="EMBL/GenBank/DDBJ databases">
        <authorList>
            <person name="Varghese N."/>
            <person name="Submissions S."/>
        </authorList>
    </citation>
    <scope>NUCLEOTIDE SEQUENCE [LARGE SCALE GENOMIC DNA]</scope>
    <source>
        <strain evidence="11">Ca-68</strain>
    </source>
</reference>
<evidence type="ECO:0000256" key="8">
    <source>
        <dbReference type="ARBA" id="ARBA00035655"/>
    </source>
</evidence>
<dbReference type="PANTHER" id="PTHR30574:SF1">
    <property type="entry name" value="SULPHUR TRANSPORT DOMAIN-CONTAINING PROTEIN"/>
    <property type="match status" value="1"/>
</dbReference>
<organism evidence="10 11">
    <name type="scientific">Methylobacillus rhizosphaerae</name>
    <dbReference type="NCBI Taxonomy" id="551994"/>
    <lineage>
        <taxon>Bacteria</taxon>
        <taxon>Pseudomonadati</taxon>
        <taxon>Pseudomonadota</taxon>
        <taxon>Betaproteobacteria</taxon>
        <taxon>Nitrosomonadales</taxon>
        <taxon>Methylophilaceae</taxon>
        <taxon>Methylobacillus</taxon>
    </lineage>
</organism>
<feature type="transmembrane region" description="Helical" evidence="9">
    <location>
        <begin position="116"/>
        <end position="137"/>
    </location>
</feature>
<name>A0A238YED1_9PROT</name>
<keyword evidence="11" id="KW-1185">Reference proteome</keyword>
<evidence type="ECO:0000256" key="4">
    <source>
        <dbReference type="ARBA" id="ARBA00022519"/>
    </source>
</evidence>
<evidence type="ECO:0000313" key="10">
    <source>
        <dbReference type="EMBL" id="SNR68954.1"/>
    </source>
</evidence>
<evidence type="ECO:0000256" key="2">
    <source>
        <dbReference type="ARBA" id="ARBA00022448"/>
    </source>
</evidence>
<evidence type="ECO:0000256" key="5">
    <source>
        <dbReference type="ARBA" id="ARBA00022692"/>
    </source>
</evidence>
<keyword evidence="5 9" id="KW-0812">Transmembrane</keyword>
<dbReference type="InterPro" id="IPR007272">
    <property type="entry name" value="Sulf_transp_TsuA/YedE"/>
</dbReference>
<evidence type="ECO:0000256" key="3">
    <source>
        <dbReference type="ARBA" id="ARBA00022475"/>
    </source>
</evidence>
<evidence type="ECO:0000256" key="7">
    <source>
        <dbReference type="ARBA" id="ARBA00023136"/>
    </source>
</evidence>
<keyword evidence="6 9" id="KW-1133">Transmembrane helix</keyword>
<keyword evidence="7 9" id="KW-0472">Membrane</keyword>
<feature type="transmembrane region" description="Helical" evidence="9">
    <location>
        <begin position="53"/>
        <end position="72"/>
    </location>
</feature>
<feature type="transmembrane region" description="Helical" evidence="9">
    <location>
        <begin position="84"/>
        <end position="104"/>
    </location>
</feature>
<dbReference type="RefSeq" id="WP_089374659.1">
    <property type="nucleotide sequence ID" value="NZ_FZOA01000002.1"/>
</dbReference>
<dbReference type="EMBL" id="FZOA01000002">
    <property type="protein sequence ID" value="SNR68954.1"/>
    <property type="molecule type" value="Genomic_DNA"/>
</dbReference>
<evidence type="ECO:0000256" key="1">
    <source>
        <dbReference type="ARBA" id="ARBA00004429"/>
    </source>
</evidence>
<keyword evidence="2" id="KW-0813">Transport</keyword>
<comment type="subcellular location">
    <subcellularLocation>
        <location evidence="1">Cell inner membrane</location>
        <topology evidence="1">Multi-pass membrane protein</topology>
    </subcellularLocation>
</comment>
<feature type="transmembrane region" description="Helical" evidence="9">
    <location>
        <begin position="12"/>
        <end position="32"/>
    </location>
</feature>
<evidence type="ECO:0000313" key="11">
    <source>
        <dbReference type="Proteomes" id="UP000198305"/>
    </source>
</evidence>